<gene>
    <name evidence="1" type="ORF">C427_3530</name>
</gene>
<keyword evidence="2" id="KW-1185">Reference proteome</keyword>
<dbReference type="RefSeq" id="WP_007635267.1">
    <property type="nucleotide sequence ID" value="NC_020514.1"/>
</dbReference>
<dbReference type="EMBL" id="CP003837">
    <property type="protein sequence ID" value="AGH45638.1"/>
    <property type="molecule type" value="Genomic_DNA"/>
</dbReference>
<dbReference type="STRING" id="1129794.C427_3530"/>
<sequence>MALPYLGPEYRWLSEGFASYMQYQIMLQAGVLKGDLSENYHIKIAPHLRWFNSDLTAASIATRLMDNKQYPAAYWGSAYFFVLADNKLQQQHKISLPQLISLYQDCCRALDHNLEQVMASLDKMIDDKLFAQLMDEFKNLPAKELYPEVFSQ</sequence>
<protein>
    <submittedName>
        <fullName evidence="1">Uncharacterized protein</fullName>
    </submittedName>
</protein>
<reference evidence="1 2" key="1">
    <citation type="journal article" date="2013" name="Genome Announc.">
        <title>Complete Genome Sequence of Glaciecola psychrophila Strain 170T.</title>
        <authorList>
            <person name="Yin J."/>
            <person name="Chen J."/>
            <person name="Liu G."/>
            <person name="Yu Y."/>
            <person name="Song L."/>
            <person name="Wang X."/>
            <person name="Qu X."/>
        </authorList>
    </citation>
    <scope>NUCLEOTIDE SEQUENCE [LARGE SCALE GENOMIC DNA]</scope>
    <source>
        <strain evidence="1 2">170</strain>
    </source>
</reference>
<evidence type="ECO:0000313" key="2">
    <source>
        <dbReference type="Proteomes" id="UP000011864"/>
    </source>
</evidence>
<dbReference type="HOGENOM" id="CLU_1720596_0_0_6"/>
<dbReference type="KEGG" id="gps:C427_3530"/>
<organism evidence="1 2">
    <name type="scientific">Paraglaciecola psychrophila 170</name>
    <dbReference type="NCBI Taxonomy" id="1129794"/>
    <lineage>
        <taxon>Bacteria</taxon>
        <taxon>Pseudomonadati</taxon>
        <taxon>Pseudomonadota</taxon>
        <taxon>Gammaproteobacteria</taxon>
        <taxon>Alteromonadales</taxon>
        <taxon>Alteromonadaceae</taxon>
        <taxon>Paraglaciecola</taxon>
    </lineage>
</organism>
<dbReference type="eggNOG" id="COG3975">
    <property type="taxonomic scope" value="Bacteria"/>
</dbReference>
<evidence type="ECO:0000313" key="1">
    <source>
        <dbReference type="EMBL" id="AGH45638.1"/>
    </source>
</evidence>
<accession>K6ZJH0</accession>
<name>K6ZJH0_9ALTE</name>
<dbReference type="OrthoDB" id="1467486at2"/>
<dbReference type="PATRIC" id="fig|1129794.4.peg.3512"/>
<proteinExistence type="predicted"/>
<dbReference type="Proteomes" id="UP000011864">
    <property type="component" value="Chromosome"/>
</dbReference>
<dbReference type="AlphaFoldDB" id="K6ZJH0"/>